<dbReference type="VEuPathDB" id="FungiDB:SPRG_02465"/>
<keyword evidence="5" id="KW-1185">Reference proteome</keyword>
<dbReference type="RefSeq" id="XP_012196431.1">
    <property type="nucleotide sequence ID" value="XM_012341041.1"/>
</dbReference>
<feature type="transmembrane region" description="Helical" evidence="3">
    <location>
        <begin position="213"/>
        <end position="236"/>
    </location>
</feature>
<feature type="transmembrane region" description="Helical" evidence="3">
    <location>
        <begin position="289"/>
        <end position="309"/>
    </location>
</feature>
<dbReference type="OMA" id="WAFPIAE"/>
<evidence type="ECO:0000256" key="2">
    <source>
        <dbReference type="ARBA" id="ARBA00022448"/>
    </source>
</evidence>
<feature type="transmembrane region" description="Helical" evidence="3">
    <location>
        <begin position="183"/>
        <end position="206"/>
    </location>
</feature>
<dbReference type="STRING" id="695850.A0A067D159"/>
<evidence type="ECO:0000256" key="3">
    <source>
        <dbReference type="SAM" id="Phobius"/>
    </source>
</evidence>
<feature type="transmembrane region" description="Helical" evidence="3">
    <location>
        <begin position="402"/>
        <end position="423"/>
    </location>
</feature>
<feature type="transmembrane region" description="Helical" evidence="3">
    <location>
        <begin position="368"/>
        <end position="390"/>
    </location>
</feature>
<evidence type="ECO:0000313" key="5">
    <source>
        <dbReference type="Proteomes" id="UP000030745"/>
    </source>
</evidence>
<reference evidence="4 5" key="1">
    <citation type="journal article" date="2013" name="PLoS Genet.">
        <title>Distinctive expansion of potential virulence genes in the genome of the oomycete fish pathogen Saprolegnia parasitica.</title>
        <authorList>
            <person name="Jiang R.H."/>
            <person name="de Bruijn I."/>
            <person name="Haas B.J."/>
            <person name="Belmonte R."/>
            <person name="Lobach L."/>
            <person name="Christie J."/>
            <person name="van den Ackerveken G."/>
            <person name="Bottin A."/>
            <person name="Bulone V."/>
            <person name="Diaz-Moreno S.M."/>
            <person name="Dumas B."/>
            <person name="Fan L."/>
            <person name="Gaulin E."/>
            <person name="Govers F."/>
            <person name="Grenville-Briggs L.J."/>
            <person name="Horner N.R."/>
            <person name="Levin J.Z."/>
            <person name="Mammella M."/>
            <person name="Meijer H.J."/>
            <person name="Morris P."/>
            <person name="Nusbaum C."/>
            <person name="Oome S."/>
            <person name="Phillips A.J."/>
            <person name="van Rooyen D."/>
            <person name="Rzeszutek E."/>
            <person name="Saraiva M."/>
            <person name="Secombes C.J."/>
            <person name="Seidl M.F."/>
            <person name="Snel B."/>
            <person name="Stassen J.H."/>
            <person name="Sykes S."/>
            <person name="Tripathy S."/>
            <person name="van den Berg H."/>
            <person name="Vega-Arreguin J.C."/>
            <person name="Wawra S."/>
            <person name="Young S.K."/>
            <person name="Zeng Q."/>
            <person name="Dieguez-Uribeondo J."/>
            <person name="Russ C."/>
            <person name="Tyler B.M."/>
            <person name="van West P."/>
        </authorList>
    </citation>
    <scope>NUCLEOTIDE SEQUENCE [LARGE SCALE GENOMIC DNA]</scope>
    <source>
        <strain evidence="4 5">CBS 223.65</strain>
    </source>
</reference>
<evidence type="ECO:0000256" key="1">
    <source>
        <dbReference type="ARBA" id="ARBA00010199"/>
    </source>
</evidence>
<name>A0A067D159_SAPPC</name>
<dbReference type="KEGG" id="spar:SPRG_02465"/>
<feature type="transmembrane region" description="Helical" evidence="3">
    <location>
        <begin position="140"/>
        <end position="163"/>
    </location>
</feature>
<dbReference type="AlphaFoldDB" id="A0A067D159"/>
<dbReference type="InterPro" id="IPR002528">
    <property type="entry name" value="MATE_fam"/>
</dbReference>
<feature type="transmembrane region" description="Helical" evidence="3">
    <location>
        <begin position="248"/>
        <end position="268"/>
    </location>
</feature>
<gene>
    <name evidence="4" type="ORF">SPRG_02465</name>
</gene>
<dbReference type="Pfam" id="PF01554">
    <property type="entry name" value="MatE"/>
    <property type="match status" value="2"/>
</dbReference>
<dbReference type="GeneID" id="24125020"/>
<keyword evidence="3" id="KW-0472">Membrane</keyword>
<dbReference type="Proteomes" id="UP000030745">
    <property type="component" value="Unassembled WGS sequence"/>
</dbReference>
<evidence type="ECO:0000313" key="4">
    <source>
        <dbReference type="EMBL" id="KDO32767.1"/>
    </source>
</evidence>
<keyword evidence="3" id="KW-1133">Transmembrane helix</keyword>
<keyword evidence="3" id="KW-0812">Transmembrane</keyword>
<accession>A0A067D159</accession>
<sequence>MVKHATEKTGLMAAKKGVEIEMYSAGTGTRERRQDDDDDDDAPVLFGYESLDKDMIPAQQEFLELSSMALQLSLRQMVRQVMTITDAAFQGHIGTKQLAGVTIASVYMGVPSTFIQNAIPAISTLCSQAYGAGNNTLVGIWLQTCIVFSVVGAIPIIIWYMFVGHMIALTLDDTEAVAYGQQFAMIMALGLIPQYLYGCLTTYFATQGVIMPATLCSTLTVVLNIVFNQLFIYGGFGYDGLGFIGSPIATVTSTCLQLLIFVAYTVWYKQYHLAYWGGWTMECVSKERLMVFLPLAVPMGMSSVVDWASAACTTAFSGYLGPDIAACQAVLNGVFGVVNAFVSGFSTSTQIRMSRYLGQGSAVAAKRVLSIGASIVAVCGVTMVLLVYLLNESLFRVWSPDPVIIAMCRSALVVFVCCIMVAFGRFMMTACLNALSMANINLIANNIGSWCLYVPLSYVLPITLQWGLDGFWYADMCGEAMKAVILTWGILRVDWNAAADFAQRAAEVTETRNPMQEEQRELLAYETEALLTPTMFKSPGAQFGSVPHHTPSVLKRALSLTPKAMRRQKDANV</sequence>
<dbReference type="PANTHER" id="PTHR43298">
    <property type="entry name" value="MULTIDRUG RESISTANCE PROTEIN NORM-RELATED"/>
    <property type="match status" value="1"/>
</dbReference>
<dbReference type="EMBL" id="KK583194">
    <property type="protein sequence ID" value="KDO32767.1"/>
    <property type="molecule type" value="Genomic_DNA"/>
</dbReference>
<dbReference type="NCBIfam" id="TIGR00797">
    <property type="entry name" value="matE"/>
    <property type="match status" value="1"/>
</dbReference>
<dbReference type="PANTHER" id="PTHR43298:SF2">
    <property type="entry name" value="FMN_FAD EXPORTER YEEO-RELATED"/>
    <property type="match status" value="1"/>
</dbReference>
<evidence type="ECO:0008006" key="6">
    <source>
        <dbReference type="Google" id="ProtNLM"/>
    </source>
</evidence>
<dbReference type="GO" id="GO:0042910">
    <property type="term" value="F:xenobiotic transmembrane transporter activity"/>
    <property type="evidence" value="ECO:0007669"/>
    <property type="project" value="InterPro"/>
</dbReference>
<dbReference type="InterPro" id="IPR050222">
    <property type="entry name" value="MATE_MdtK"/>
</dbReference>
<comment type="similarity">
    <text evidence="1">Belongs to the multi antimicrobial extrusion (MATE) (TC 2.A.66.1) family.</text>
</comment>
<protein>
    <recommendedName>
        <fullName evidence="6">MATE efflux family protein</fullName>
    </recommendedName>
</protein>
<feature type="transmembrane region" description="Helical" evidence="3">
    <location>
        <begin position="329"/>
        <end position="347"/>
    </location>
</feature>
<dbReference type="GO" id="GO:0005886">
    <property type="term" value="C:plasma membrane"/>
    <property type="evidence" value="ECO:0007669"/>
    <property type="project" value="TreeGrafter"/>
</dbReference>
<dbReference type="GO" id="GO:0015297">
    <property type="term" value="F:antiporter activity"/>
    <property type="evidence" value="ECO:0007669"/>
    <property type="project" value="InterPro"/>
</dbReference>
<dbReference type="OrthoDB" id="2126698at2759"/>
<keyword evidence="2" id="KW-0813">Transport</keyword>
<organism evidence="4 5">
    <name type="scientific">Saprolegnia parasitica (strain CBS 223.65)</name>
    <dbReference type="NCBI Taxonomy" id="695850"/>
    <lineage>
        <taxon>Eukaryota</taxon>
        <taxon>Sar</taxon>
        <taxon>Stramenopiles</taxon>
        <taxon>Oomycota</taxon>
        <taxon>Saprolegniomycetes</taxon>
        <taxon>Saprolegniales</taxon>
        <taxon>Saprolegniaceae</taxon>
        <taxon>Saprolegnia</taxon>
    </lineage>
</organism>
<proteinExistence type="inferred from homology"/>